<dbReference type="SUPFAM" id="SSF53067">
    <property type="entry name" value="Actin-like ATPase domain"/>
    <property type="match status" value="2"/>
</dbReference>
<dbReference type="GO" id="GO:0016462">
    <property type="term" value="F:pyrophosphatase activity"/>
    <property type="evidence" value="ECO:0007669"/>
    <property type="project" value="TreeGrafter"/>
</dbReference>
<dbReference type="EMBL" id="CP001682">
    <property type="protein sequence ID" value="ACU94116.1"/>
    <property type="molecule type" value="Genomic_DNA"/>
</dbReference>
<evidence type="ECO:0000256" key="1">
    <source>
        <dbReference type="ARBA" id="ARBA00007125"/>
    </source>
</evidence>
<dbReference type="PANTHER" id="PTHR30005:SF0">
    <property type="entry name" value="RETROGRADE REGULATION PROTEIN 2"/>
    <property type="match status" value="1"/>
</dbReference>
<evidence type="ECO:0000259" key="3">
    <source>
        <dbReference type="Pfam" id="PF02541"/>
    </source>
</evidence>
<feature type="domain" description="Ppx/GppA phosphatase N-terminal" evidence="3">
    <location>
        <begin position="257"/>
        <end position="353"/>
    </location>
</feature>
<accession>C7MMH6</accession>
<dbReference type="Gene3D" id="3.30.420.150">
    <property type="entry name" value="Exopolyphosphatase. Domain 2"/>
    <property type="match status" value="1"/>
</dbReference>
<gene>
    <name evidence="4" type="ordered locus">Ccur_03920</name>
</gene>
<dbReference type="InterPro" id="IPR050273">
    <property type="entry name" value="GppA/Ppx_hydrolase"/>
</dbReference>
<feature type="domain" description="Ppx/GppA phosphatase N-terminal" evidence="3">
    <location>
        <begin position="19"/>
        <end position="199"/>
    </location>
</feature>
<dbReference type="HOGENOM" id="CLU_025908_1_2_11"/>
<reference evidence="4 5" key="1">
    <citation type="journal article" date="2009" name="Stand. Genomic Sci.">
        <title>Complete genome sequence of Cryptobacterium curtum type strain (12-3).</title>
        <authorList>
            <person name="Mavrommatis K."/>
            <person name="Pukall R."/>
            <person name="Rohde C."/>
            <person name="Chen F."/>
            <person name="Sims D."/>
            <person name="Brettin T."/>
            <person name="Kuske C."/>
            <person name="Detter J.C."/>
            <person name="Han C."/>
            <person name="Lapidus A."/>
            <person name="Copeland A."/>
            <person name="Glavina Del Rio T."/>
            <person name="Nolan M."/>
            <person name="Lucas S."/>
            <person name="Tice H."/>
            <person name="Cheng J.F."/>
            <person name="Bruce D."/>
            <person name="Goodwin L."/>
            <person name="Pitluck S."/>
            <person name="Ovchinnikova G."/>
            <person name="Pati A."/>
            <person name="Ivanova N."/>
            <person name="Chen A."/>
            <person name="Palaniappan K."/>
            <person name="Chain P."/>
            <person name="D'haeseleer P."/>
            <person name="Goker M."/>
            <person name="Bristow J."/>
            <person name="Eisen J.A."/>
            <person name="Markowitz V."/>
            <person name="Hugenholtz P."/>
            <person name="Rohde M."/>
            <person name="Klenk H.P."/>
            <person name="Kyrpides N.C."/>
        </authorList>
    </citation>
    <scope>NUCLEOTIDE SEQUENCE [LARGE SCALE GENOMIC DNA]</scope>
    <source>
        <strain evidence="5">ATCC 700683 / DSM 15641 / 12-3</strain>
    </source>
</reference>
<dbReference type="PANTHER" id="PTHR30005">
    <property type="entry name" value="EXOPOLYPHOSPHATASE"/>
    <property type="match status" value="1"/>
</dbReference>
<dbReference type="InterPro" id="IPR043129">
    <property type="entry name" value="ATPase_NBD"/>
</dbReference>
<proteinExistence type="inferred from homology"/>
<dbReference type="eggNOG" id="COG0248">
    <property type="taxonomic scope" value="Bacteria"/>
</dbReference>
<dbReference type="AlphaFoldDB" id="C7MMH6"/>
<comment type="similarity">
    <text evidence="1">Belongs to the GppA/Ppx family.</text>
</comment>
<organism evidence="4 5">
    <name type="scientific">Cryptobacterium curtum (strain ATCC 700683 / DSM 15641 / CCUG 43107 / 12-3)</name>
    <dbReference type="NCBI Taxonomy" id="469378"/>
    <lineage>
        <taxon>Bacteria</taxon>
        <taxon>Bacillati</taxon>
        <taxon>Actinomycetota</taxon>
        <taxon>Coriobacteriia</taxon>
        <taxon>Eggerthellales</taxon>
        <taxon>Eggerthellaceae</taxon>
        <taxon>Cryptobacterium</taxon>
    </lineage>
</organism>
<dbReference type="CDD" id="cd24054">
    <property type="entry name" value="ASKHA_NBD_AaPPX-GppA_MtPPX2-like"/>
    <property type="match status" value="1"/>
</dbReference>
<dbReference type="Gene3D" id="3.30.420.40">
    <property type="match status" value="1"/>
</dbReference>
<evidence type="ECO:0000313" key="5">
    <source>
        <dbReference type="Proteomes" id="UP000000954"/>
    </source>
</evidence>
<evidence type="ECO:0000313" key="4">
    <source>
        <dbReference type="EMBL" id="ACU94116.1"/>
    </source>
</evidence>
<dbReference type="Proteomes" id="UP000000954">
    <property type="component" value="Chromosome"/>
</dbReference>
<dbReference type="Pfam" id="PF02541">
    <property type="entry name" value="Ppx-GppA"/>
    <property type="match status" value="2"/>
</dbReference>
<dbReference type="KEGG" id="ccu:Ccur_03920"/>
<name>C7MMH6_CRYCD</name>
<feature type="region of interest" description="Disordered" evidence="2">
    <location>
        <begin position="207"/>
        <end position="240"/>
    </location>
</feature>
<dbReference type="STRING" id="469378.Ccur_03920"/>
<keyword evidence="5" id="KW-1185">Reference proteome</keyword>
<protein>
    <submittedName>
        <fullName evidence="4">Exopolyphosphatase</fullName>
    </submittedName>
</protein>
<dbReference type="InterPro" id="IPR003695">
    <property type="entry name" value="Ppx_GppA_N"/>
</dbReference>
<sequence length="359" mass="37022">MEQRIAAIDIGTVTCRLLIADVADARINEVARECTIVNLGEGVDATGVLSPAAIDRTVDCLASFMHTIDAYRQDAPITVRCMATSASRDARNASELTARLAQLGLTLTVISGEKEAELSFQGASAAFPGEEVAVVDVGGGSTEIIVGQGGAAPRRSHSFNIGARRATERFIQTDPPSADDMKAIHDWCRPVFESFFAASGASGTCHSTGNASCSSSDGTGMSNKAGTSDGVSAPSNASMSNSVGAPDNVIVPPQRLIAVAGTATTAVSVADAMEAYDSSRVHGREMKAAELDNLIDRLAALNLAEREEVVGLQPQRAPIIVAGLLILSDAVHAAGTGSFIASESDILAGIIMDTACRSS</sequence>
<evidence type="ECO:0000256" key="2">
    <source>
        <dbReference type="SAM" id="MobiDB-lite"/>
    </source>
</evidence>
<dbReference type="RefSeq" id="WP_012802804.1">
    <property type="nucleotide sequence ID" value="NC_013170.1"/>
</dbReference>